<proteinExistence type="predicted"/>
<comment type="caution">
    <text evidence="3">The sequence shown here is derived from an EMBL/GenBank/DDBJ whole genome shotgun (WGS) entry which is preliminary data.</text>
</comment>
<dbReference type="Proteomes" id="UP000622547">
    <property type="component" value="Unassembled WGS sequence"/>
</dbReference>
<evidence type="ECO:0000313" key="4">
    <source>
        <dbReference type="Proteomes" id="UP000622547"/>
    </source>
</evidence>
<dbReference type="Pfam" id="PF18075">
    <property type="entry name" value="FtsX_ECD"/>
    <property type="match status" value="1"/>
</dbReference>
<gene>
    <name evidence="3" type="ORF">Pph01_63290</name>
</gene>
<dbReference type="AlphaFoldDB" id="A0A8J3UDH8"/>
<sequence>MIDQRLREALSEAAQTAQLHSIQPLRVPSKRHRPRAVLLIAAPAAIAIGAFVLVRLTPPPTDAAMGGPPPRLSAFLCMEDDVFPRCKGHGEATADDRRGIERVLKSLPQVASFEFEDQEEAYRNFLSEIVASADTRQREWLTSVRLGDVPASFRVKVKSADGLAAVTRAVEGLPGVSNVVTGP</sequence>
<keyword evidence="1" id="KW-0472">Membrane</keyword>
<accession>A0A8J3UDH8</accession>
<dbReference type="EMBL" id="BOOP01000032">
    <property type="protein sequence ID" value="GII41326.1"/>
    <property type="molecule type" value="Genomic_DNA"/>
</dbReference>
<feature type="domain" description="FtsX extracellular" evidence="2">
    <location>
        <begin position="73"/>
        <end position="179"/>
    </location>
</feature>
<feature type="transmembrane region" description="Helical" evidence="1">
    <location>
        <begin position="36"/>
        <end position="56"/>
    </location>
</feature>
<protein>
    <recommendedName>
        <fullName evidence="2">FtsX extracellular domain-containing protein</fullName>
    </recommendedName>
</protein>
<dbReference type="RefSeq" id="WP_204076799.1">
    <property type="nucleotide sequence ID" value="NZ_BAABHI010000007.1"/>
</dbReference>
<evidence type="ECO:0000256" key="1">
    <source>
        <dbReference type="SAM" id="Phobius"/>
    </source>
</evidence>
<evidence type="ECO:0000313" key="3">
    <source>
        <dbReference type="EMBL" id="GII41326.1"/>
    </source>
</evidence>
<name>A0A8J3UDH8_9ACTN</name>
<keyword evidence="1" id="KW-1133">Transmembrane helix</keyword>
<keyword evidence="1" id="KW-0812">Transmembrane</keyword>
<dbReference type="Gene3D" id="3.30.70.3040">
    <property type="match status" value="1"/>
</dbReference>
<dbReference type="InterPro" id="IPR040690">
    <property type="entry name" value="FtsX_ECD"/>
</dbReference>
<organism evidence="3 4">
    <name type="scientific">Planotetraspora phitsanulokensis</name>
    <dbReference type="NCBI Taxonomy" id="575192"/>
    <lineage>
        <taxon>Bacteria</taxon>
        <taxon>Bacillati</taxon>
        <taxon>Actinomycetota</taxon>
        <taxon>Actinomycetes</taxon>
        <taxon>Streptosporangiales</taxon>
        <taxon>Streptosporangiaceae</taxon>
        <taxon>Planotetraspora</taxon>
    </lineage>
</organism>
<reference evidence="3 4" key="1">
    <citation type="submission" date="2021-01" db="EMBL/GenBank/DDBJ databases">
        <title>Whole genome shotgun sequence of Planotetraspora phitsanulokensis NBRC 104273.</title>
        <authorList>
            <person name="Komaki H."/>
            <person name="Tamura T."/>
        </authorList>
    </citation>
    <scope>NUCLEOTIDE SEQUENCE [LARGE SCALE GENOMIC DNA]</scope>
    <source>
        <strain evidence="3 4">NBRC 104273</strain>
    </source>
</reference>
<evidence type="ECO:0000259" key="2">
    <source>
        <dbReference type="Pfam" id="PF18075"/>
    </source>
</evidence>
<keyword evidence="4" id="KW-1185">Reference proteome</keyword>